<evidence type="ECO:0000313" key="1">
    <source>
        <dbReference type="EMBL" id="KAA1067958.1"/>
    </source>
</evidence>
<gene>
    <name evidence="1" type="ORF">PGT21_023111</name>
</gene>
<dbReference type="Proteomes" id="UP000324748">
    <property type="component" value="Unassembled WGS sequence"/>
</dbReference>
<name>A0A5B0LW72_PUCGR</name>
<dbReference type="AlphaFoldDB" id="A0A5B0LW72"/>
<sequence length="149" mass="16624">MLQTVCLAQRVCFRCLQKTVPAEHTNLLNCPNGRVTPEARKKFVVQYRGAVPVQVSEVSFGPRPPGESITRLRSLFSVPSPYQAVPTNQQRSPLPLNPPTQLEIPQDSSDLDFSKFGFKEDQEEVEEVGVSTIQVWLDCSKAGRMLIPV</sequence>
<accession>A0A5B0LW72</accession>
<keyword evidence="2" id="KW-1185">Reference proteome</keyword>
<dbReference type="OrthoDB" id="2273864at2759"/>
<reference evidence="1 2" key="1">
    <citation type="submission" date="2019-05" db="EMBL/GenBank/DDBJ databases">
        <title>Emergence of the Ug99 lineage of the wheat stem rust pathogen through somatic hybridization.</title>
        <authorList>
            <person name="Li F."/>
            <person name="Upadhyaya N.M."/>
            <person name="Sperschneider J."/>
            <person name="Matny O."/>
            <person name="Nguyen-Phuc H."/>
            <person name="Mago R."/>
            <person name="Raley C."/>
            <person name="Miller M.E."/>
            <person name="Silverstein K.A.T."/>
            <person name="Henningsen E."/>
            <person name="Hirsch C.D."/>
            <person name="Visser B."/>
            <person name="Pretorius Z.A."/>
            <person name="Steffenson B.J."/>
            <person name="Schwessinger B."/>
            <person name="Dodds P.N."/>
            <person name="Figueroa M."/>
        </authorList>
    </citation>
    <scope>NUCLEOTIDE SEQUENCE [LARGE SCALE GENOMIC DNA]</scope>
    <source>
        <strain evidence="1">21-0</strain>
    </source>
</reference>
<dbReference type="EMBL" id="VSWC01000184">
    <property type="protein sequence ID" value="KAA1067958.1"/>
    <property type="molecule type" value="Genomic_DNA"/>
</dbReference>
<evidence type="ECO:0000313" key="2">
    <source>
        <dbReference type="Proteomes" id="UP000324748"/>
    </source>
</evidence>
<proteinExistence type="predicted"/>
<comment type="caution">
    <text evidence="1">The sequence shown here is derived from an EMBL/GenBank/DDBJ whole genome shotgun (WGS) entry which is preliminary data.</text>
</comment>
<protein>
    <submittedName>
        <fullName evidence="1">Uncharacterized protein</fullName>
    </submittedName>
</protein>
<organism evidence="1 2">
    <name type="scientific">Puccinia graminis f. sp. tritici</name>
    <dbReference type="NCBI Taxonomy" id="56615"/>
    <lineage>
        <taxon>Eukaryota</taxon>
        <taxon>Fungi</taxon>
        <taxon>Dikarya</taxon>
        <taxon>Basidiomycota</taxon>
        <taxon>Pucciniomycotina</taxon>
        <taxon>Pucciniomycetes</taxon>
        <taxon>Pucciniales</taxon>
        <taxon>Pucciniaceae</taxon>
        <taxon>Puccinia</taxon>
    </lineage>
</organism>